<dbReference type="InterPro" id="IPR012337">
    <property type="entry name" value="RNaseH-like_sf"/>
</dbReference>
<dbReference type="InterPro" id="IPR025398">
    <property type="entry name" value="DUF4371"/>
</dbReference>
<feature type="domain" description="DUF4371" evidence="1">
    <location>
        <begin position="230"/>
        <end position="430"/>
    </location>
</feature>
<evidence type="ECO:0000313" key="2">
    <source>
        <dbReference type="EMBL" id="KAF0747968.1"/>
    </source>
</evidence>
<gene>
    <name evidence="2" type="ORF">FWK35_00021817</name>
</gene>
<accession>A0A6G0Y2P0</accession>
<reference evidence="2 3" key="1">
    <citation type="submission" date="2019-08" db="EMBL/GenBank/DDBJ databases">
        <title>Whole genome of Aphis craccivora.</title>
        <authorList>
            <person name="Voronova N.V."/>
            <person name="Shulinski R.S."/>
            <person name="Bandarenka Y.V."/>
            <person name="Zhorov D.G."/>
            <person name="Warner D."/>
        </authorList>
    </citation>
    <scope>NUCLEOTIDE SEQUENCE [LARGE SCALE GENOMIC DNA]</scope>
    <source>
        <strain evidence="2">180601</strain>
        <tissue evidence="2">Whole Body</tissue>
    </source>
</reference>
<evidence type="ECO:0000313" key="3">
    <source>
        <dbReference type="Proteomes" id="UP000478052"/>
    </source>
</evidence>
<dbReference type="PANTHER" id="PTHR45749:SF35">
    <property type="entry name" value="AC-LIKE TRANSPOSASE-RELATED"/>
    <property type="match status" value="1"/>
</dbReference>
<dbReference type="Pfam" id="PF14291">
    <property type="entry name" value="DUF4371"/>
    <property type="match status" value="1"/>
</dbReference>
<keyword evidence="3" id="KW-1185">Reference proteome</keyword>
<sequence>MGIWCASKRKRKAEMMQVNQAMSTSMMKFLNKTSTSTTTDLDEPNIKMDLNEGNLSNNISKYNEEMTKEVETKSDLETSPPINTFENKEITLYVNSNINNICDLEMHKQEIVLSEPLMSLDPGKWVFPLSGSQRHDLVQHGPQQMLEICDENYPLDNNKRHFSNFHYTRKLSNRETQHRRWLFFSNLQTQMIREGCCDWKHLSTILQRHEKSQEHMVCMIKWVEFDKRIKLGKKIDRENEKRICESQKHWYNLFKKLINVINFLASHNLSFRGHRESIKLDDSNNSGNFIDLLKLLSKYDHSLQNHFQLINEKKLAQHYLSHDIQNELIKLMSKKVIEEIIIKVKLVKYYAFMLDCTRDISRVEQMSIILRFCNTSTGDIEEHFIGFIAVDSTTGEHLTNIILHELKSNGLDIQDCRGQGFDNGANMVGINKGVKTRILNINPKAFFAPCGCHSWNLILVDAVKSSITAKTFFGFIQKIYLLFSKSSKRWDLIKDKLKLTLKSLSETRWESRIAAVKAILFQFDDIIDCINILKMQIVDAETLCDCEAILKEMLTFEFIVAIHVWYEILLRVNNISKIWQSVQVNLKMAVDSLNNFCNWIQEYRDIGFNKKNSKEEKMFSYEHTDEPMRMMKKSLESISKEDLYKHCCDLGTVLQEGEKSDIQSFELYKELQLIISNLPDFIKDAKQLIKYIIENNLQEIYPNVYITVRIMLIIPVSTASAER</sequence>
<protein>
    <submittedName>
        <fullName evidence="2">Zinc finger MYM-type protein 5-like</fullName>
    </submittedName>
</protein>
<feature type="non-terminal residue" evidence="2">
    <location>
        <position position="723"/>
    </location>
</feature>
<dbReference type="OrthoDB" id="6592355at2759"/>
<dbReference type="SUPFAM" id="SSF53098">
    <property type="entry name" value="Ribonuclease H-like"/>
    <property type="match status" value="1"/>
</dbReference>
<dbReference type="AlphaFoldDB" id="A0A6G0Y2P0"/>
<dbReference type="EMBL" id="VUJU01006650">
    <property type="protein sequence ID" value="KAF0747968.1"/>
    <property type="molecule type" value="Genomic_DNA"/>
</dbReference>
<dbReference type="Proteomes" id="UP000478052">
    <property type="component" value="Unassembled WGS sequence"/>
</dbReference>
<name>A0A6G0Y2P0_APHCR</name>
<organism evidence="2 3">
    <name type="scientific">Aphis craccivora</name>
    <name type="common">Cowpea aphid</name>
    <dbReference type="NCBI Taxonomy" id="307492"/>
    <lineage>
        <taxon>Eukaryota</taxon>
        <taxon>Metazoa</taxon>
        <taxon>Ecdysozoa</taxon>
        <taxon>Arthropoda</taxon>
        <taxon>Hexapoda</taxon>
        <taxon>Insecta</taxon>
        <taxon>Pterygota</taxon>
        <taxon>Neoptera</taxon>
        <taxon>Paraneoptera</taxon>
        <taxon>Hemiptera</taxon>
        <taxon>Sternorrhyncha</taxon>
        <taxon>Aphidomorpha</taxon>
        <taxon>Aphidoidea</taxon>
        <taxon>Aphididae</taxon>
        <taxon>Aphidini</taxon>
        <taxon>Aphis</taxon>
        <taxon>Aphis</taxon>
    </lineage>
</organism>
<evidence type="ECO:0000259" key="1">
    <source>
        <dbReference type="Pfam" id="PF14291"/>
    </source>
</evidence>
<comment type="caution">
    <text evidence="2">The sequence shown here is derived from an EMBL/GenBank/DDBJ whole genome shotgun (WGS) entry which is preliminary data.</text>
</comment>
<proteinExistence type="predicted"/>
<dbReference type="PANTHER" id="PTHR45749">
    <property type="match status" value="1"/>
</dbReference>